<feature type="region of interest" description="Disordered" evidence="1">
    <location>
        <begin position="62"/>
        <end position="84"/>
    </location>
</feature>
<dbReference type="Proteomes" id="UP000202511">
    <property type="component" value="Segment"/>
</dbReference>
<feature type="compositionally biased region" description="Acidic residues" evidence="1">
    <location>
        <begin position="73"/>
        <end position="82"/>
    </location>
</feature>
<protein>
    <submittedName>
        <fullName evidence="3">Uncharacterized protein</fullName>
    </submittedName>
</protein>
<sequence>MASAARWIMVSAFLATAVAQAHGSCRVVAHKTLAEKTDDQGRRLFLMALVVADISDDNDRATPIHGNPFVHDENEDNDDDDDDRTREWDVTAWATASWVDSIQRDVFRRAHRPGTRVPCTYIRGTAGEADDPSPPRRSEPGSGPRIAALCAAAAAVTLVLGCGILACAFKTPWCRRIWHCGRHHAADWDDDASAHRLVDSVFG</sequence>
<dbReference type="GeneID" id="23462634"/>
<evidence type="ECO:0000313" key="4">
    <source>
        <dbReference type="Proteomes" id="UP000202511"/>
    </source>
</evidence>
<keyword evidence="2" id="KW-0812">Transmembrane</keyword>
<name>A0A0B5JDF7_9VIRU</name>
<feature type="region of interest" description="Disordered" evidence="1">
    <location>
        <begin position="120"/>
        <end position="142"/>
    </location>
</feature>
<evidence type="ECO:0000256" key="2">
    <source>
        <dbReference type="SAM" id="Phobius"/>
    </source>
</evidence>
<keyword evidence="2" id="KW-1133">Transmembrane helix</keyword>
<reference evidence="3 4" key="1">
    <citation type="journal article" date="2015" name="Parasitol. Res.">
        <title>Viruses in close associations with free-living amoebae.</title>
        <authorList>
            <person name="Scheid P."/>
        </authorList>
    </citation>
    <scope>NUCLEOTIDE SEQUENCE [LARGE SCALE GENOMIC DNA]</scope>
    <source>
        <strain evidence="3">KlaHel</strain>
    </source>
</reference>
<proteinExistence type="predicted"/>
<organism evidence="3 4">
    <name type="scientific">Pandoravirus inopinatum</name>
    <dbReference type="NCBI Taxonomy" id="1605721"/>
    <lineage>
        <taxon>Viruses</taxon>
        <taxon>Pandoravirus</taxon>
    </lineage>
</organism>
<feature type="transmembrane region" description="Helical" evidence="2">
    <location>
        <begin position="146"/>
        <end position="169"/>
    </location>
</feature>
<accession>A0A0B5JDF7</accession>
<dbReference type="EMBL" id="KP136319">
    <property type="protein sequence ID" value="AJF97717.1"/>
    <property type="molecule type" value="Genomic_DNA"/>
</dbReference>
<evidence type="ECO:0000313" key="3">
    <source>
        <dbReference type="EMBL" id="AJF97717.1"/>
    </source>
</evidence>
<keyword evidence="2" id="KW-0472">Membrane</keyword>
<evidence type="ECO:0000256" key="1">
    <source>
        <dbReference type="SAM" id="MobiDB-lite"/>
    </source>
</evidence>
<dbReference type="KEGG" id="vg:23462634"/>
<dbReference type="RefSeq" id="YP_009119952.1">
    <property type="nucleotide sequence ID" value="NC_026440.1"/>
</dbReference>